<proteinExistence type="inferred from homology"/>
<sequence>MHFRGPRGAAEPDETPSATRLTRGEASECVPSFYARSLGPRTEARASMADPPAIETQRLTRVFESRKGFLFTEKTRTEALRGIDLTVEHGAIFGLLGPNGAGKTTLTKILSTLLLPTSGTAHVLGYDVTTQVEHLRPRIGLVLGGERGLYNRINARENLRYFADLYGVPRGEREHRIDAVLERVGLSDAADRRVEEYSRGMKQKLHIARGILHGPELLFLDEPTIGLDPKSARETRKLIRSLVSDGVTIFLTTHYMFEAEELCHRIAVLTKGRIAAHDTIAGLRQLVGGDRTIEIEDYGFDDDELAALRALSGVSKVVTEEFGARIRATIRIHAQRPTTEDIRALLSEHATLALRERRTSLEDVYLDLVEEEAN</sequence>
<dbReference type="PANTHER" id="PTHR42711:SF5">
    <property type="entry name" value="ABC TRANSPORTER ATP-BINDING PROTEIN NATA"/>
    <property type="match status" value="1"/>
</dbReference>
<dbReference type="Pfam" id="PF00005">
    <property type="entry name" value="ABC_tran"/>
    <property type="match status" value="1"/>
</dbReference>
<evidence type="ECO:0000256" key="2">
    <source>
        <dbReference type="ARBA" id="ARBA00022448"/>
    </source>
</evidence>
<dbReference type="SUPFAM" id="SSF52540">
    <property type="entry name" value="P-loop containing nucleoside triphosphate hydrolases"/>
    <property type="match status" value="1"/>
</dbReference>
<organism evidence="7">
    <name type="scientific">mine drainage metagenome</name>
    <dbReference type="NCBI Taxonomy" id="410659"/>
    <lineage>
        <taxon>unclassified sequences</taxon>
        <taxon>metagenomes</taxon>
        <taxon>ecological metagenomes</taxon>
    </lineage>
</organism>
<evidence type="ECO:0000259" key="6">
    <source>
        <dbReference type="PROSITE" id="PS50893"/>
    </source>
</evidence>
<evidence type="ECO:0000256" key="3">
    <source>
        <dbReference type="ARBA" id="ARBA00022741"/>
    </source>
</evidence>
<keyword evidence="3" id="KW-0547">Nucleotide-binding</keyword>
<evidence type="ECO:0000256" key="4">
    <source>
        <dbReference type="ARBA" id="ARBA00022840"/>
    </source>
</evidence>
<name>T1BNC9_9ZZZZ</name>
<dbReference type="AlphaFoldDB" id="T1BNC9"/>
<protein>
    <submittedName>
        <fullName evidence="7">ABC transporter ATP-binding protein</fullName>
    </submittedName>
</protein>
<keyword evidence="2" id="KW-0813">Transport</keyword>
<comment type="caution">
    <text evidence="7">The sequence shown here is derived from an EMBL/GenBank/DDBJ whole genome shotgun (WGS) entry which is preliminary data.</text>
</comment>
<dbReference type="Gene3D" id="3.40.50.300">
    <property type="entry name" value="P-loop containing nucleotide triphosphate hydrolases"/>
    <property type="match status" value="1"/>
</dbReference>
<dbReference type="GO" id="GO:0005524">
    <property type="term" value="F:ATP binding"/>
    <property type="evidence" value="ECO:0007669"/>
    <property type="project" value="UniProtKB-KW"/>
</dbReference>
<dbReference type="InterPro" id="IPR003593">
    <property type="entry name" value="AAA+_ATPase"/>
</dbReference>
<keyword evidence="4 7" id="KW-0067">ATP-binding</keyword>
<reference evidence="7" key="1">
    <citation type="submission" date="2013-08" db="EMBL/GenBank/DDBJ databases">
        <authorList>
            <person name="Mendez C."/>
            <person name="Richter M."/>
            <person name="Ferrer M."/>
            <person name="Sanchez J."/>
        </authorList>
    </citation>
    <scope>NUCLEOTIDE SEQUENCE</scope>
</reference>
<dbReference type="EMBL" id="AUZY01001636">
    <property type="protein sequence ID" value="EQD74346.1"/>
    <property type="molecule type" value="Genomic_DNA"/>
</dbReference>
<dbReference type="PROSITE" id="PS50893">
    <property type="entry name" value="ABC_TRANSPORTER_2"/>
    <property type="match status" value="1"/>
</dbReference>
<evidence type="ECO:0000313" key="7">
    <source>
        <dbReference type="EMBL" id="EQD74346.1"/>
    </source>
</evidence>
<evidence type="ECO:0000256" key="1">
    <source>
        <dbReference type="ARBA" id="ARBA00005417"/>
    </source>
</evidence>
<dbReference type="PANTHER" id="PTHR42711">
    <property type="entry name" value="ABC TRANSPORTER ATP-BINDING PROTEIN"/>
    <property type="match status" value="1"/>
</dbReference>
<evidence type="ECO:0000256" key="5">
    <source>
        <dbReference type="SAM" id="MobiDB-lite"/>
    </source>
</evidence>
<dbReference type="InterPro" id="IPR027417">
    <property type="entry name" value="P-loop_NTPase"/>
</dbReference>
<dbReference type="GO" id="GO:0016887">
    <property type="term" value="F:ATP hydrolysis activity"/>
    <property type="evidence" value="ECO:0007669"/>
    <property type="project" value="InterPro"/>
</dbReference>
<gene>
    <name evidence="7" type="ORF">B1B_02725</name>
</gene>
<feature type="region of interest" description="Disordered" evidence="5">
    <location>
        <begin position="1"/>
        <end position="25"/>
    </location>
</feature>
<feature type="domain" description="ABC transporter" evidence="6">
    <location>
        <begin position="54"/>
        <end position="296"/>
    </location>
</feature>
<accession>T1BNC9</accession>
<reference evidence="7" key="2">
    <citation type="journal article" date="2014" name="ISME J.">
        <title>Microbial stratification in low pH oxic and suboxic macroscopic growths along an acid mine drainage.</title>
        <authorList>
            <person name="Mendez-Garcia C."/>
            <person name="Mesa V."/>
            <person name="Sprenger R.R."/>
            <person name="Richter M."/>
            <person name="Diez M.S."/>
            <person name="Solano J."/>
            <person name="Bargiela R."/>
            <person name="Golyshina O.V."/>
            <person name="Manteca A."/>
            <person name="Ramos J.L."/>
            <person name="Gallego J.R."/>
            <person name="Llorente I."/>
            <person name="Martins Dos Santos V.A."/>
            <person name="Jensen O.N."/>
            <person name="Pelaez A.I."/>
            <person name="Sanchez J."/>
            <person name="Ferrer M."/>
        </authorList>
    </citation>
    <scope>NUCLEOTIDE SEQUENCE</scope>
</reference>
<comment type="similarity">
    <text evidence="1">Belongs to the ABC transporter superfamily.</text>
</comment>
<dbReference type="SMART" id="SM00382">
    <property type="entry name" value="AAA"/>
    <property type="match status" value="1"/>
</dbReference>
<dbReference type="InterPro" id="IPR050763">
    <property type="entry name" value="ABC_transporter_ATP-binding"/>
</dbReference>
<dbReference type="InterPro" id="IPR003439">
    <property type="entry name" value="ABC_transporter-like_ATP-bd"/>
</dbReference>